<dbReference type="AlphaFoldDB" id="A0ABC8U3W9"/>
<dbReference type="Gene3D" id="3.90.1150.10">
    <property type="entry name" value="Aspartate Aminotransferase, domain 1"/>
    <property type="match status" value="1"/>
</dbReference>
<sequence>MRQVGVLCAAALVALQENVAKLEGDHKKAKVLAEGLNKIKGLKVDVTSVETNIVSSLVMEAQAVGQ</sequence>
<dbReference type="Pfam" id="PF01212">
    <property type="entry name" value="Beta_elim_lyase"/>
    <property type="match status" value="1"/>
</dbReference>
<protein>
    <recommendedName>
        <fullName evidence="3">Aromatic amino acid beta-eliminating lyase/threonine aldolase domain-containing protein</fullName>
    </recommendedName>
</protein>
<dbReference type="PANTHER" id="PTHR48097:SF9">
    <property type="entry name" value="L-THREONINE ALDOLASE"/>
    <property type="match status" value="1"/>
</dbReference>
<gene>
    <name evidence="4" type="ORF">ILEXP_LOCUS43461</name>
</gene>
<evidence type="ECO:0000313" key="5">
    <source>
        <dbReference type="Proteomes" id="UP001642360"/>
    </source>
</evidence>
<comment type="caution">
    <text evidence="4">The sequence shown here is derived from an EMBL/GenBank/DDBJ whole genome shotgun (WGS) entry which is preliminary data.</text>
</comment>
<dbReference type="PANTHER" id="PTHR48097">
    <property type="entry name" value="L-THREONINE ALDOLASE-RELATED"/>
    <property type="match status" value="1"/>
</dbReference>
<dbReference type="InterPro" id="IPR015424">
    <property type="entry name" value="PyrdxlP-dep_Trfase"/>
</dbReference>
<proteinExistence type="predicted"/>
<organism evidence="4 5">
    <name type="scientific">Ilex paraguariensis</name>
    <name type="common">yerba mate</name>
    <dbReference type="NCBI Taxonomy" id="185542"/>
    <lineage>
        <taxon>Eukaryota</taxon>
        <taxon>Viridiplantae</taxon>
        <taxon>Streptophyta</taxon>
        <taxon>Embryophyta</taxon>
        <taxon>Tracheophyta</taxon>
        <taxon>Spermatophyta</taxon>
        <taxon>Magnoliopsida</taxon>
        <taxon>eudicotyledons</taxon>
        <taxon>Gunneridae</taxon>
        <taxon>Pentapetalae</taxon>
        <taxon>asterids</taxon>
        <taxon>campanulids</taxon>
        <taxon>Aquifoliales</taxon>
        <taxon>Aquifoliaceae</taxon>
        <taxon>Ilex</taxon>
    </lineage>
</organism>
<evidence type="ECO:0000256" key="2">
    <source>
        <dbReference type="ARBA" id="ARBA00022898"/>
    </source>
</evidence>
<dbReference type="InterPro" id="IPR001597">
    <property type="entry name" value="ArAA_b-elim_lyase/Thr_aldolase"/>
</dbReference>
<dbReference type="EMBL" id="CAUOFW020006196">
    <property type="protein sequence ID" value="CAK9173730.1"/>
    <property type="molecule type" value="Genomic_DNA"/>
</dbReference>
<name>A0ABC8U3W9_9AQUA</name>
<evidence type="ECO:0000256" key="1">
    <source>
        <dbReference type="ARBA" id="ARBA00001933"/>
    </source>
</evidence>
<comment type="cofactor">
    <cofactor evidence="1">
        <name>pyridoxal 5'-phosphate</name>
        <dbReference type="ChEBI" id="CHEBI:597326"/>
    </cofactor>
</comment>
<evidence type="ECO:0000313" key="4">
    <source>
        <dbReference type="EMBL" id="CAK9173730.1"/>
    </source>
</evidence>
<dbReference type="SUPFAM" id="SSF53383">
    <property type="entry name" value="PLP-dependent transferases"/>
    <property type="match status" value="1"/>
</dbReference>
<keyword evidence="5" id="KW-1185">Reference proteome</keyword>
<dbReference type="Proteomes" id="UP001642360">
    <property type="component" value="Unassembled WGS sequence"/>
</dbReference>
<keyword evidence="2" id="KW-0663">Pyridoxal phosphate</keyword>
<evidence type="ECO:0000259" key="3">
    <source>
        <dbReference type="Pfam" id="PF01212"/>
    </source>
</evidence>
<dbReference type="InterPro" id="IPR015422">
    <property type="entry name" value="PyrdxlP-dep_Trfase_small"/>
</dbReference>
<reference evidence="4 5" key="1">
    <citation type="submission" date="2024-02" db="EMBL/GenBank/DDBJ databases">
        <authorList>
            <person name="Vignale AGUSTIN F."/>
            <person name="Sosa J E."/>
            <person name="Modenutti C."/>
        </authorList>
    </citation>
    <scope>NUCLEOTIDE SEQUENCE [LARGE SCALE GENOMIC DNA]</scope>
</reference>
<feature type="domain" description="Aromatic amino acid beta-eliminating lyase/threonine aldolase" evidence="3">
    <location>
        <begin position="1"/>
        <end position="54"/>
    </location>
</feature>
<accession>A0ABC8U3W9</accession>